<keyword evidence="2" id="KW-1185">Reference proteome</keyword>
<comment type="caution">
    <text evidence="1">The sequence shown here is derived from an EMBL/GenBank/DDBJ whole genome shotgun (WGS) entry which is preliminary data.</text>
</comment>
<protein>
    <recommendedName>
        <fullName evidence="3">F-box domain-containing protein</fullName>
    </recommendedName>
</protein>
<organism evidence="1 2">
    <name type="scientific">Meripilus lineatus</name>
    <dbReference type="NCBI Taxonomy" id="2056292"/>
    <lineage>
        <taxon>Eukaryota</taxon>
        <taxon>Fungi</taxon>
        <taxon>Dikarya</taxon>
        <taxon>Basidiomycota</taxon>
        <taxon>Agaricomycotina</taxon>
        <taxon>Agaricomycetes</taxon>
        <taxon>Polyporales</taxon>
        <taxon>Meripilaceae</taxon>
        <taxon>Meripilus</taxon>
    </lineage>
</organism>
<gene>
    <name evidence="1" type="ORF">NLI96_g10225</name>
</gene>
<reference evidence="1" key="1">
    <citation type="submission" date="2022-07" db="EMBL/GenBank/DDBJ databases">
        <title>Genome Sequence of Physisporinus lineatus.</title>
        <authorList>
            <person name="Buettner E."/>
        </authorList>
    </citation>
    <scope>NUCLEOTIDE SEQUENCE</scope>
    <source>
        <strain evidence="1">VT162</strain>
    </source>
</reference>
<evidence type="ECO:0000313" key="1">
    <source>
        <dbReference type="EMBL" id="KAJ3477793.1"/>
    </source>
</evidence>
<accession>A0AAD5UWC5</accession>
<proteinExistence type="predicted"/>
<dbReference type="AlphaFoldDB" id="A0AAD5UWC5"/>
<sequence>MQRLTRVLTMPEWATIETRCHRIKALGISKRVQPDKFYTMDQATSDQFLEYLRSRRFPLIAYTPKFLPNLAALSWPCSWYGIHTLDPIPHLLGPTLLDLDIWGHHDDSDIPSNNVLAAMKWILLLLPQCSPSLKRLYYDYSMPDQDDVVSSLLSIVVLECPLLQDVGSGKIPLRENGFKHLAGLPSLRFLRSAIPIAGYPETRRSSDPTFPSLQVLNLQVMNVQHIQNLLGCIDSRELSNLSVDVHRTTEFTSDQFKSLLNLITQNQSALRLLYITHAADLALPQLNSDQNLSFTDISPMVNKFPNITQLCLVSSNFAIELNDDDLRAMALAWRGLRLFQIVCTQPHSPRPSITLQSLLTFATYCPGLSELALNLDPSTPNDYLRRQGKEVRHRRRTLQILQFYGWNELESPSLLADFILDLFPDVVEVHAVPIFPMEWNEELWLEWENFQPFMKGYVAARRNAECGCRR</sequence>
<dbReference type="Proteomes" id="UP001212997">
    <property type="component" value="Unassembled WGS sequence"/>
</dbReference>
<evidence type="ECO:0000313" key="2">
    <source>
        <dbReference type="Proteomes" id="UP001212997"/>
    </source>
</evidence>
<evidence type="ECO:0008006" key="3">
    <source>
        <dbReference type="Google" id="ProtNLM"/>
    </source>
</evidence>
<dbReference type="EMBL" id="JANAWD010000564">
    <property type="protein sequence ID" value="KAJ3477793.1"/>
    <property type="molecule type" value="Genomic_DNA"/>
</dbReference>
<name>A0AAD5UWC5_9APHY</name>